<proteinExistence type="predicted"/>
<dbReference type="Pfam" id="PF19780">
    <property type="entry name" value="DUF6265"/>
    <property type="match status" value="1"/>
</dbReference>
<protein>
    <recommendedName>
        <fullName evidence="2">DUF6265 domain-containing protein</fullName>
    </recommendedName>
</protein>
<sequence>MSCKEGEEKKEETEKLLSEEKTTEKYDQIKEFDWLVGHWEGHSSENETTEVWEKQNDSTFTGYSFILSPNKDTIMSEEMILDQRGDSLHLVINARNQNNDKPVAFTLTGFAANKYIFENPDHDFPTRIIYNKIAEDSLLAEISGQNEGRTTIIEFPMVKKKE</sequence>
<reference evidence="4" key="1">
    <citation type="journal article" date="2019" name="Int. J. Syst. Evol. Microbiol.">
        <title>The Global Catalogue of Microorganisms (GCM) 10K type strain sequencing project: providing services to taxonomists for standard genome sequencing and annotation.</title>
        <authorList>
            <consortium name="The Broad Institute Genomics Platform"/>
            <consortium name="The Broad Institute Genome Sequencing Center for Infectious Disease"/>
            <person name="Wu L."/>
            <person name="Ma J."/>
        </authorList>
    </citation>
    <scope>NUCLEOTIDE SEQUENCE [LARGE SCALE GENOMIC DNA]</scope>
    <source>
        <strain evidence="4">CGMCC 1.15461</strain>
    </source>
</reference>
<feature type="domain" description="DUF6265" evidence="2">
    <location>
        <begin position="33"/>
        <end position="143"/>
    </location>
</feature>
<accession>A0ABQ1K6D8</accession>
<evidence type="ECO:0000313" key="4">
    <source>
        <dbReference type="Proteomes" id="UP000615760"/>
    </source>
</evidence>
<keyword evidence="4" id="KW-1185">Reference proteome</keyword>
<evidence type="ECO:0000256" key="1">
    <source>
        <dbReference type="SAM" id="MobiDB-lite"/>
    </source>
</evidence>
<dbReference type="Proteomes" id="UP000615760">
    <property type="component" value="Unassembled WGS sequence"/>
</dbReference>
<dbReference type="EMBL" id="BMJE01000009">
    <property type="protein sequence ID" value="GGB85939.1"/>
    <property type="molecule type" value="Genomic_DNA"/>
</dbReference>
<evidence type="ECO:0000313" key="3">
    <source>
        <dbReference type="EMBL" id="GGB85939.1"/>
    </source>
</evidence>
<name>A0ABQ1K6D8_9FLAO</name>
<gene>
    <name evidence="3" type="ORF">GCM10007424_27500</name>
</gene>
<comment type="caution">
    <text evidence="3">The sequence shown here is derived from an EMBL/GenBank/DDBJ whole genome shotgun (WGS) entry which is preliminary data.</text>
</comment>
<feature type="region of interest" description="Disordered" evidence="1">
    <location>
        <begin position="1"/>
        <end position="22"/>
    </location>
</feature>
<organism evidence="3 4">
    <name type="scientific">Flavobacterium suaedae</name>
    <dbReference type="NCBI Taxonomy" id="1767027"/>
    <lineage>
        <taxon>Bacteria</taxon>
        <taxon>Pseudomonadati</taxon>
        <taxon>Bacteroidota</taxon>
        <taxon>Flavobacteriia</taxon>
        <taxon>Flavobacteriales</taxon>
        <taxon>Flavobacteriaceae</taxon>
        <taxon>Flavobacterium</taxon>
    </lineage>
</organism>
<dbReference type="InterPro" id="IPR046232">
    <property type="entry name" value="DUF6265"/>
</dbReference>
<evidence type="ECO:0000259" key="2">
    <source>
        <dbReference type="Pfam" id="PF19780"/>
    </source>
</evidence>
<dbReference type="RefSeq" id="WP_229665960.1">
    <property type="nucleotide sequence ID" value="NZ_BMJE01000009.1"/>
</dbReference>